<feature type="compositionally biased region" description="Basic and acidic residues" evidence="1">
    <location>
        <begin position="263"/>
        <end position="282"/>
    </location>
</feature>
<evidence type="ECO:0000313" key="2">
    <source>
        <dbReference type="EMBL" id="EXJ53410.1"/>
    </source>
</evidence>
<dbReference type="EMBL" id="AMGX01000047">
    <property type="protein sequence ID" value="EXJ53410.1"/>
    <property type="molecule type" value="Genomic_DNA"/>
</dbReference>
<dbReference type="Proteomes" id="UP000019471">
    <property type="component" value="Unassembled WGS sequence"/>
</dbReference>
<accession>W9VK64</accession>
<keyword evidence="3" id="KW-1185">Reference proteome</keyword>
<dbReference type="OrthoDB" id="4147840at2759"/>
<sequence>MPDHASSVKAEPAQPAAHGINKDEASTESVTSQTGIVKDQVAASLGDDRNSTKPAGSARKQTRTPPTFSVAMEKDVREMMNRARKVLHGKENPTKTEEGYKEMALLATNLVQLMNASFIATDTIVRAIAYMRGDSQLSARSSIFQARRDRRAQKVAERLVDDVKNSALNTISLNGAEAGTKTAVSNAKATCNNTQAGTEVGPNQQDTAPGNEDQQQRPQSLRTKANKKKRNYRRPTRNRKDSAIPRAQEHKACVADNTVGSADESKDNLYKKTTATEHKPETSGEETAVEGDGVAVAIKA</sequence>
<reference evidence="2 3" key="1">
    <citation type="submission" date="2013-03" db="EMBL/GenBank/DDBJ databases">
        <title>The Genome Sequence of Cladophialophora psammophila CBS 110553.</title>
        <authorList>
            <consortium name="The Broad Institute Genomics Platform"/>
            <person name="Cuomo C."/>
            <person name="de Hoog S."/>
            <person name="Gorbushina A."/>
            <person name="Walker B."/>
            <person name="Young S.K."/>
            <person name="Zeng Q."/>
            <person name="Gargeya S."/>
            <person name="Fitzgerald M."/>
            <person name="Haas B."/>
            <person name="Abouelleil A."/>
            <person name="Allen A.W."/>
            <person name="Alvarado L."/>
            <person name="Arachchi H.M."/>
            <person name="Berlin A.M."/>
            <person name="Chapman S.B."/>
            <person name="Gainer-Dewar J."/>
            <person name="Goldberg J."/>
            <person name="Griggs A."/>
            <person name="Gujja S."/>
            <person name="Hansen M."/>
            <person name="Howarth C."/>
            <person name="Imamovic A."/>
            <person name="Ireland A."/>
            <person name="Larimer J."/>
            <person name="McCowan C."/>
            <person name="Murphy C."/>
            <person name="Pearson M."/>
            <person name="Poon T.W."/>
            <person name="Priest M."/>
            <person name="Roberts A."/>
            <person name="Saif S."/>
            <person name="Shea T."/>
            <person name="Sisk P."/>
            <person name="Sykes S."/>
            <person name="Wortman J."/>
            <person name="Nusbaum C."/>
            <person name="Birren B."/>
        </authorList>
    </citation>
    <scope>NUCLEOTIDE SEQUENCE [LARGE SCALE GENOMIC DNA]</scope>
    <source>
        <strain evidence="2 3">CBS 110553</strain>
    </source>
</reference>
<feature type="region of interest" description="Disordered" evidence="1">
    <location>
        <begin position="1"/>
        <end position="69"/>
    </location>
</feature>
<dbReference type="AlphaFoldDB" id="W9VK64"/>
<evidence type="ECO:0000256" key="1">
    <source>
        <dbReference type="SAM" id="MobiDB-lite"/>
    </source>
</evidence>
<proteinExistence type="predicted"/>
<feature type="region of interest" description="Disordered" evidence="1">
    <location>
        <begin position="193"/>
        <end position="300"/>
    </location>
</feature>
<comment type="caution">
    <text evidence="2">The sequence shown here is derived from an EMBL/GenBank/DDBJ whole genome shotgun (WGS) entry which is preliminary data.</text>
</comment>
<organism evidence="2 3">
    <name type="scientific">Cladophialophora psammophila CBS 110553</name>
    <dbReference type="NCBI Taxonomy" id="1182543"/>
    <lineage>
        <taxon>Eukaryota</taxon>
        <taxon>Fungi</taxon>
        <taxon>Dikarya</taxon>
        <taxon>Ascomycota</taxon>
        <taxon>Pezizomycotina</taxon>
        <taxon>Eurotiomycetes</taxon>
        <taxon>Chaetothyriomycetidae</taxon>
        <taxon>Chaetothyriales</taxon>
        <taxon>Herpotrichiellaceae</taxon>
        <taxon>Cladophialophora</taxon>
    </lineage>
</organism>
<dbReference type="HOGENOM" id="CLU_906132_0_0_1"/>
<dbReference type="GeneID" id="19198027"/>
<gene>
    <name evidence="2" type="ORF">A1O5_13344</name>
</gene>
<protein>
    <submittedName>
        <fullName evidence="2">Uncharacterized protein</fullName>
    </submittedName>
</protein>
<feature type="compositionally biased region" description="Polar residues" evidence="1">
    <location>
        <begin position="193"/>
        <end position="223"/>
    </location>
</feature>
<dbReference type="RefSeq" id="XP_007752100.1">
    <property type="nucleotide sequence ID" value="XM_007753910.1"/>
</dbReference>
<evidence type="ECO:0000313" key="3">
    <source>
        <dbReference type="Proteomes" id="UP000019471"/>
    </source>
</evidence>
<feature type="compositionally biased region" description="Basic residues" evidence="1">
    <location>
        <begin position="224"/>
        <end position="237"/>
    </location>
</feature>
<name>W9VK64_9EURO</name>
<feature type="compositionally biased region" description="Basic and acidic residues" evidence="1">
    <location>
        <begin position="238"/>
        <end position="253"/>
    </location>
</feature>